<feature type="domain" description="Sulfotransferase" evidence="4">
    <location>
        <begin position="68"/>
        <end position="121"/>
    </location>
</feature>
<dbReference type="Gene3D" id="3.40.50.300">
    <property type="entry name" value="P-loop containing nucleotide triphosphate hydrolases"/>
    <property type="match status" value="1"/>
</dbReference>
<keyword evidence="6" id="KW-1185">Reference proteome</keyword>
<gene>
    <name evidence="5" type="primary">NCL1_39050</name>
    <name evidence="5" type="ORF">NPIL_95901</name>
</gene>
<accession>A0A8X6QPV3</accession>
<dbReference type="EMBL" id="BMAW01083325">
    <property type="protein sequence ID" value="GFU33246.1"/>
    <property type="molecule type" value="Genomic_DNA"/>
</dbReference>
<dbReference type="InterPro" id="IPR000863">
    <property type="entry name" value="Sulfotransferase_dom"/>
</dbReference>
<protein>
    <submittedName>
        <fullName evidence="5">Sulfotransferase 1C4</fullName>
    </submittedName>
</protein>
<evidence type="ECO:0000256" key="2">
    <source>
        <dbReference type="ARBA" id="ARBA00022679"/>
    </source>
</evidence>
<dbReference type="AlphaFoldDB" id="A0A8X6QPV3"/>
<evidence type="ECO:0000256" key="3">
    <source>
        <dbReference type="SAM" id="MobiDB-lite"/>
    </source>
</evidence>
<comment type="caution">
    <text evidence="5">The sequence shown here is derived from an EMBL/GenBank/DDBJ whole genome shotgun (WGS) entry which is preliminary data.</text>
</comment>
<dbReference type="SUPFAM" id="SSF52540">
    <property type="entry name" value="P-loop containing nucleoside triphosphate hydrolases"/>
    <property type="match status" value="1"/>
</dbReference>
<name>A0A8X6QPV3_NEPPI</name>
<evidence type="ECO:0000259" key="4">
    <source>
        <dbReference type="Pfam" id="PF00685"/>
    </source>
</evidence>
<sequence length="131" mass="15370">MIENPKVAVLKMAEFIDDEKYAEPLRTDLEKLNKVVKYSSFQHMKEVVNQGAKETSNIFHEEKRSAETTRMSNHGKESEKQGKSHTARLVRKGIVGDWRIHFSIEQSKRLDEKFAKRTKGMDIVNIWKKYM</sequence>
<evidence type="ECO:0000256" key="1">
    <source>
        <dbReference type="ARBA" id="ARBA00005771"/>
    </source>
</evidence>
<dbReference type="PANTHER" id="PTHR11783">
    <property type="entry name" value="SULFOTRANSFERASE SULT"/>
    <property type="match status" value="1"/>
</dbReference>
<dbReference type="GO" id="GO:0008146">
    <property type="term" value="F:sulfotransferase activity"/>
    <property type="evidence" value="ECO:0007669"/>
    <property type="project" value="InterPro"/>
</dbReference>
<dbReference type="OrthoDB" id="205623at2759"/>
<evidence type="ECO:0000313" key="6">
    <source>
        <dbReference type="Proteomes" id="UP000887013"/>
    </source>
</evidence>
<dbReference type="InterPro" id="IPR027417">
    <property type="entry name" value="P-loop_NTPase"/>
</dbReference>
<keyword evidence="2" id="KW-0808">Transferase</keyword>
<dbReference type="Pfam" id="PF00685">
    <property type="entry name" value="Sulfotransfer_1"/>
    <property type="match status" value="1"/>
</dbReference>
<feature type="region of interest" description="Disordered" evidence="3">
    <location>
        <begin position="52"/>
        <end position="88"/>
    </location>
</feature>
<dbReference type="Proteomes" id="UP000887013">
    <property type="component" value="Unassembled WGS sequence"/>
</dbReference>
<reference evidence="5" key="1">
    <citation type="submission" date="2020-08" db="EMBL/GenBank/DDBJ databases">
        <title>Multicomponent nature underlies the extraordinary mechanical properties of spider dragline silk.</title>
        <authorList>
            <person name="Kono N."/>
            <person name="Nakamura H."/>
            <person name="Mori M."/>
            <person name="Yoshida Y."/>
            <person name="Ohtoshi R."/>
            <person name="Malay A.D."/>
            <person name="Moran D.A.P."/>
            <person name="Tomita M."/>
            <person name="Numata K."/>
            <person name="Arakawa K."/>
        </authorList>
    </citation>
    <scope>NUCLEOTIDE SEQUENCE</scope>
</reference>
<comment type="similarity">
    <text evidence="1">Belongs to the sulfotransferase 1 family.</text>
</comment>
<proteinExistence type="inferred from homology"/>
<organism evidence="5 6">
    <name type="scientific">Nephila pilipes</name>
    <name type="common">Giant wood spider</name>
    <name type="synonym">Nephila maculata</name>
    <dbReference type="NCBI Taxonomy" id="299642"/>
    <lineage>
        <taxon>Eukaryota</taxon>
        <taxon>Metazoa</taxon>
        <taxon>Ecdysozoa</taxon>
        <taxon>Arthropoda</taxon>
        <taxon>Chelicerata</taxon>
        <taxon>Arachnida</taxon>
        <taxon>Araneae</taxon>
        <taxon>Araneomorphae</taxon>
        <taxon>Entelegynae</taxon>
        <taxon>Araneoidea</taxon>
        <taxon>Nephilidae</taxon>
        <taxon>Nephila</taxon>
    </lineage>
</organism>
<evidence type="ECO:0000313" key="5">
    <source>
        <dbReference type="EMBL" id="GFU33246.1"/>
    </source>
</evidence>